<dbReference type="AlphaFoldDB" id="X1N9J5"/>
<reference evidence="1" key="1">
    <citation type="journal article" date="2014" name="Front. Microbiol.">
        <title>High frequency of phylogenetically diverse reductive dehalogenase-homologous genes in deep subseafloor sedimentary metagenomes.</title>
        <authorList>
            <person name="Kawai M."/>
            <person name="Futagami T."/>
            <person name="Toyoda A."/>
            <person name="Takaki Y."/>
            <person name="Nishi S."/>
            <person name="Hori S."/>
            <person name="Arai W."/>
            <person name="Tsubouchi T."/>
            <person name="Morono Y."/>
            <person name="Uchiyama I."/>
            <person name="Ito T."/>
            <person name="Fujiyama A."/>
            <person name="Inagaki F."/>
            <person name="Takami H."/>
        </authorList>
    </citation>
    <scope>NUCLEOTIDE SEQUENCE</scope>
    <source>
        <strain evidence="1">Expedition CK06-06</strain>
    </source>
</reference>
<dbReference type="EMBL" id="BARV01017450">
    <property type="protein sequence ID" value="GAI23490.1"/>
    <property type="molecule type" value="Genomic_DNA"/>
</dbReference>
<dbReference type="SUPFAM" id="SSF49899">
    <property type="entry name" value="Concanavalin A-like lectins/glucanases"/>
    <property type="match status" value="1"/>
</dbReference>
<gene>
    <name evidence="1" type="ORF">S06H3_29739</name>
</gene>
<organism evidence="1">
    <name type="scientific">marine sediment metagenome</name>
    <dbReference type="NCBI Taxonomy" id="412755"/>
    <lineage>
        <taxon>unclassified sequences</taxon>
        <taxon>metagenomes</taxon>
        <taxon>ecological metagenomes</taxon>
    </lineage>
</organism>
<proteinExistence type="predicted"/>
<dbReference type="Gene3D" id="2.60.120.200">
    <property type="match status" value="1"/>
</dbReference>
<dbReference type="InterPro" id="IPR013320">
    <property type="entry name" value="ConA-like_dom_sf"/>
</dbReference>
<evidence type="ECO:0000313" key="1">
    <source>
        <dbReference type="EMBL" id="GAI23490.1"/>
    </source>
</evidence>
<feature type="non-terminal residue" evidence="1">
    <location>
        <position position="60"/>
    </location>
</feature>
<accession>X1N9J5</accession>
<protein>
    <submittedName>
        <fullName evidence="1">Uncharacterized protein</fullName>
    </submittedName>
</protein>
<sequence>MTSANDNDGTVYGDPAWQPEGGMVDGALQFDGIDDYVSTPFVLNPADGKFSVFVWIKALL</sequence>
<comment type="caution">
    <text evidence="1">The sequence shown here is derived from an EMBL/GenBank/DDBJ whole genome shotgun (WGS) entry which is preliminary data.</text>
</comment>
<name>X1N9J5_9ZZZZ</name>